<evidence type="ECO:0000256" key="1">
    <source>
        <dbReference type="SAM" id="SignalP"/>
    </source>
</evidence>
<keyword evidence="3" id="KW-1185">Reference proteome</keyword>
<feature type="chain" id="PRO_5044551650" evidence="1">
    <location>
        <begin position="24"/>
        <end position="106"/>
    </location>
</feature>
<dbReference type="Proteomes" id="UP000050761">
    <property type="component" value="Unassembled WGS sequence"/>
</dbReference>
<dbReference type="WBParaSite" id="HPBE_0001192501-mRNA-1">
    <property type="protein sequence ID" value="HPBE_0001192501-mRNA-1"/>
    <property type="gene ID" value="HPBE_0001192501"/>
</dbReference>
<protein>
    <submittedName>
        <fullName evidence="4">Secreted protein</fullName>
    </submittedName>
</protein>
<feature type="signal peptide" evidence="1">
    <location>
        <begin position="1"/>
        <end position="23"/>
    </location>
</feature>
<name>A0A183FUN1_HELPZ</name>
<dbReference type="EMBL" id="UZAH01027287">
    <property type="protein sequence ID" value="VDO90332.1"/>
    <property type="molecule type" value="Genomic_DNA"/>
</dbReference>
<evidence type="ECO:0000313" key="3">
    <source>
        <dbReference type="Proteomes" id="UP000050761"/>
    </source>
</evidence>
<evidence type="ECO:0000313" key="2">
    <source>
        <dbReference type="EMBL" id="VDO90332.1"/>
    </source>
</evidence>
<organism evidence="3 4">
    <name type="scientific">Heligmosomoides polygyrus</name>
    <name type="common">Parasitic roundworm</name>
    <dbReference type="NCBI Taxonomy" id="6339"/>
    <lineage>
        <taxon>Eukaryota</taxon>
        <taxon>Metazoa</taxon>
        <taxon>Ecdysozoa</taxon>
        <taxon>Nematoda</taxon>
        <taxon>Chromadorea</taxon>
        <taxon>Rhabditida</taxon>
        <taxon>Rhabditina</taxon>
        <taxon>Rhabditomorpha</taxon>
        <taxon>Strongyloidea</taxon>
        <taxon>Heligmosomidae</taxon>
        <taxon>Heligmosomoides</taxon>
    </lineage>
</organism>
<proteinExistence type="predicted"/>
<keyword evidence="1" id="KW-0732">Signal</keyword>
<reference evidence="4" key="2">
    <citation type="submission" date="2019-09" db="UniProtKB">
        <authorList>
            <consortium name="WormBaseParasite"/>
        </authorList>
    </citation>
    <scope>IDENTIFICATION</scope>
</reference>
<dbReference type="AlphaFoldDB" id="A0A183FUN1"/>
<gene>
    <name evidence="2" type="ORF">HPBE_LOCUS11926</name>
</gene>
<evidence type="ECO:0000313" key="4">
    <source>
        <dbReference type="WBParaSite" id="HPBE_0001192501-mRNA-1"/>
    </source>
</evidence>
<accession>A0A183FUN1</accession>
<reference evidence="2 3" key="1">
    <citation type="submission" date="2018-11" db="EMBL/GenBank/DDBJ databases">
        <authorList>
            <consortium name="Pathogen Informatics"/>
        </authorList>
    </citation>
    <scope>NUCLEOTIDE SEQUENCE [LARGE SCALE GENOMIC DNA]</scope>
</reference>
<sequence>MAYSKGDATTLFACCLVPFLALSLHKRESEVKRVRSGDPSPLAPPSRSVEALFFRQDVRFAWCERRLALMLGRGGGGGGGGGVGGGRRRQTFFSTLQTANLFSGDI</sequence>
<accession>A0A3P8D1Y9</accession>